<sequence>MMTATLTLLLREISVNANQMTKGLPLQQRVAVDNYPHGGAAGLVEDARVAAIRDLMIQHGGPVRSPEQFEELKKKVAPEVAGAVRRTVVTIAPALIEYQSVAEELSRWSGAAIDDMKAQLEFLLPRNAITLHGAAQLRHLPRYLQAVRIRLDEMAQDPDKDADRQDEVEEAQSYLTLRLARLPKGREKTREVKDIRWMIEELRVSLFAQRLGTARPISLRRIQKAVDKLR</sequence>
<accession>A0A847HER9</accession>
<evidence type="ECO:0000313" key="2">
    <source>
        <dbReference type="EMBL" id="NLF91858.1"/>
    </source>
</evidence>
<dbReference type="Proteomes" id="UP000523614">
    <property type="component" value="Unassembled WGS sequence"/>
</dbReference>
<dbReference type="Pfam" id="PF11898">
    <property type="entry name" value="DUF3418"/>
    <property type="match status" value="1"/>
</dbReference>
<gene>
    <name evidence="2" type="ORF">GX570_11020</name>
</gene>
<dbReference type="AlphaFoldDB" id="A0A847HER9"/>
<organism evidence="2 3">
    <name type="scientific">Corynebacterium marinum</name>
    <dbReference type="NCBI Taxonomy" id="349751"/>
    <lineage>
        <taxon>Bacteria</taxon>
        <taxon>Bacillati</taxon>
        <taxon>Actinomycetota</taxon>
        <taxon>Actinomycetes</taxon>
        <taxon>Mycobacteriales</taxon>
        <taxon>Corynebacteriaceae</taxon>
        <taxon>Corynebacterium</taxon>
    </lineage>
</organism>
<proteinExistence type="predicted"/>
<feature type="non-terminal residue" evidence="2">
    <location>
        <position position="1"/>
    </location>
</feature>
<evidence type="ECO:0000313" key="3">
    <source>
        <dbReference type="Proteomes" id="UP000523614"/>
    </source>
</evidence>
<evidence type="ECO:0000259" key="1">
    <source>
        <dbReference type="Pfam" id="PF11898"/>
    </source>
</evidence>
<dbReference type="EMBL" id="JAAYYP010000402">
    <property type="protein sequence ID" value="NLF91858.1"/>
    <property type="molecule type" value="Genomic_DNA"/>
</dbReference>
<comment type="caution">
    <text evidence="2">The sequence shown here is derived from an EMBL/GenBank/DDBJ whole genome shotgun (WGS) entry which is preliminary data.</text>
</comment>
<dbReference type="InterPro" id="IPR024590">
    <property type="entry name" value="HrpA_C"/>
</dbReference>
<feature type="domain" description="RNA helicase HrpA C-terminal" evidence="1">
    <location>
        <begin position="2"/>
        <end position="227"/>
    </location>
</feature>
<name>A0A847HER9_9CORY</name>
<reference evidence="2 3" key="1">
    <citation type="journal article" date="2020" name="Biotechnol. Biofuels">
        <title>New insights from the biogas microbiome by comprehensive genome-resolved metagenomics of nearly 1600 species originating from multiple anaerobic digesters.</title>
        <authorList>
            <person name="Campanaro S."/>
            <person name="Treu L."/>
            <person name="Rodriguez-R L.M."/>
            <person name="Kovalovszki A."/>
            <person name="Ziels R.M."/>
            <person name="Maus I."/>
            <person name="Zhu X."/>
            <person name="Kougias P.G."/>
            <person name="Basile A."/>
            <person name="Luo G."/>
            <person name="Schluter A."/>
            <person name="Konstantinidis K.T."/>
            <person name="Angelidaki I."/>
        </authorList>
    </citation>
    <scope>NUCLEOTIDE SEQUENCE [LARGE SCALE GENOMIC DNA]</scope>
    <source>
        <strain evidence="2">AS06rmzACSIP_235</strain>
    </source>
</reference>
<protein>
    <submittedName>
        <fullName evidence="2">DUF3418 domain-containing protein</fullName>
    </submittedName>
</protein>